<dbReference type="GO" id="GO:0016616">
    <property type="term" value="F:oxidoreductase activity, acting on the CH-OH group of donors, NAD or NADP as acceptor"/>
    <property type="evidence" value="ECO:0007669"/>
    <property type="project" value="TreeGrafter"/>
</dbReference>
<dbReference type="AlphaFoldDB" id="A0A418KL40"/>
<dbReference type="InterPro" id="IPR020904">
    <property type="entry name" value="Sc_DH/Rdtase_CS"/>
</dbReference>
<name>A0A418KL40_9ACTN</name>
<organism evidence="5 6">
    <name type="scientific">Jiangella rhizosphaerae</name>
    <dbReference type="NCBI Taxonomy" id="2293569"/>
    <lineage>
        <taxon>Bacteria</taxon>
        <taxon>Bacillati</taxon>
        <taxon>Actinomycetota</taxon>
        <taxon>Actinomycetes</taxon>
        <taxon>Jiangellales</taxon>
        <taxon>Jiangellaceae</taxon>
        <taxon>Jiangella</taxon>
    </lineage>
</organism>
<dbReference type="InterPro" id="IPR036291">
    <property type="entry name" value="NAD(P)-bd_dom_sf"/>
</dbReference>
<dbReference type="PANTHER" id="PTHR42760:SF78">
    <property type="entry name" value="3-OXOACYL-[ACYL-CARRIER-PROTEIN] REDUCTASE [NADH]"/>
    <property type="match status" value="1"/>
</dbReference>
<dbReference type="Proteomes" id="UP000284057">
    <property type="component" value="Unassembled WGS sequence"/>
</dbReference>
<evidence type="ECO:0000256" key="1">
    <source>
        <dbReference type="ARBA" id="ARBA00006484"/>
    </source>
</evidence>
<dbReference type="FunFam" id="3.40.50.720:FF:000084">
    <property type="entry name" value="Short-chain dehydrogenase reductase"/>
    <property type="match status" value="1"/>
</dbReference>
<dbReference type="InterPro" id="IPR002347">
    <property type="entry name" value="SDR_fam"/>
</dbReference>
<dbReference type="CDD" id="cd05233">
    <property type="entry name" value="SDR_c"/>
    <property type="match status" value="1"/>
</dbReference>
<dbReference type="PROSITE" id="PS00061">
    <property type="entry name" value="ADH_SHORT"/>
    <property type="match status" value="1"/>
</dbReference>
<reference evidence="5 6" key="1">
    <citation type="submission" date="2018-09" db="EMBL/GenBank/DDBJ databases">
        <title>Isolation, diversity and antifungal activity of actinobacteria from wheat.</title>
        <authorList>
            <person name="Han C."/>
        </authorList>
    </citation>
    <scope>NUCLEOTIDE SEQUENCE [LARGE SCALE GENOMIC DNA]</scope>
    <source>
        <strain evidence="5 6">NEAU-YY265</strain>
    </source>
</reference>
<dbReference type="PRINTS" id="PR00081">
    <property type="entry name" value="GDHRDH"/>
</dbReference>
<comment type="similarity">
    <text evidence="1 3">Belongs to the short-chain dehydrogenases/reductases (SDR) family.</text>
</comment>
<evidence type="ECO:0000313" key="5">
    <source>
        <dbReference type="EMBL" id="RIQ18250.1"/>
    </source>
</evidence>
<feature type="region of interest" description="Disordered" evidence="4">
    <location>
        <begin position="1"/>
        <end position="21"/>
    </location>
</feature>
<evidence type="ECO:0000256" key="4">
    <source>
        <dbReference type="SAM" id="MobiDB-lite"/>
    </source>
</evidence>
<evidence type="ECO:0000256" key="2">
    <source>
        <dbReference type="ARBA" id="ARBA00023002"/>
    </source>
</evidence>
<keyword evidence="2" id="KW-0560">Oxidoreductase</keyword>
<evidence type="ECO:0000313" key="6">
    <source>
        <dbReference type="Proteomes" id="UP000284057"/>
    </source>
</evidence>
<sequence length="394" mass="40656">MTRATTSDCARRAESSSASGRIGVPPVSRWLAVQAVTISTVAPSRCPMRSAQARARSEATDPSTPTMIRGCSRVSMALSSADLVLRDQPRVACPRSTEAMVGDAGPMVLSVVTCGPVSGSPPAGGWSRSRSRGTARTRGRRLMSERRYAGRVALVTGAGSGIGQAVAVQLASEGAVVVGCDVDSDGLDLTTKQIEDDGHHAIMIIADITDQADVDRVVAALPGGRIDLLANVAGIMDHFVPVTELDDALWDRVLAVNLTGPMRLCRAVIPRTRVAGAGSIVNVSSIGGLTGAVAGSAYVASKHGLIGLTRSIANLYADDGIRATAVCPGGVATGIGATAAPTVPWAYQRLERSFGRITRMAQPDEIATLICWLGSDEAVNVNGAVVTSDGGWTS</sequence>
<feature type="compositionally biased region" description="Basic residues" evidence="4">
    <location>
        <begin position="129"/>
        <end position="140"/>
    </location>
</feature>
<dbReference type="PANTHER" id="PTHR42760">
    <property type="entry name" value="SHORT-CHAIN DEHYDROGENASES/REDUCTASES FAMILY MEMBER"/>
    <property type="match status" value="1"/>
</dbReference>
<gene>
    <name evidence="5" type="ORF">DY240_21775</name>
</gene>
<accession>A0A418KL40</accession>
<dbReference type="SUPFAM" id="SSF51735">
    <property type="entry name" value="NAD(P)-binding Rossmann-fold domains"/>
    <property type="match status" value="1"/>
</dbReference>
<feature type="region of interest" description="Disordered" evidence="4">
    <location>
        <begin position="119"/>
        <end position="140"/>
    </location>
</feature>
<dbReference type="Pfam" id="PF00106">
    <property type="entry name" value="adh_short"/>
    <property type="match status" value="1"/>
</dbReference>
<dbReference type="PRINTS" id="PR00080">
    <property type="entry name" value="SDRFAMILY"/>
</dbReference>
<proteinExistence type="inferred from homology"/>
<comment type="caution">
    <text evidence="5">The sequence shown here is derived from an EMBL/GenBank/DDBJ whole genome shotgun (WGS) entry which is preliminary data.</text>
</comment>
<protein>
    <submittedName>
        <fullName evidence="5">SDR family oxidoreductase</fullName>
    </submittedName>
</protein>
<dbReference type="EMBL" id="QUAL01000190">
    <property type="protein sequence ID" value="RIQ18250.1"/>
    <property type="molecule type" value="Genomic_DNA"/>
</dbReference>
<dbReference type="Gene3D" id="3.40.50.720">
    <property type="entry name" value="NAD(P)-binding Rossmann-like Domain"/>
    <property type="match status" value="1"/>
</dbReference>
<feature type="compositionally biased region" description="Low complexity" evidence="4">
    <location>
        <begin position="119"/>
        <end position="128"/>
    </location>
</feature>
<evidence type="ECO:0000256" key="3">
    <source>
        <dbReference type="RuleBase" id="RU000363"/>
    </source>
</evidence>
<keyword evidence="6" id="KW-1185">Reference proteome</keyword>